<sequence length="304" mass="34088">MGNLKIFPMLFVITGFFSGTSVSARRPPRASHIFQSDLYTSEPQALLYHVEIFILRELTINTSTFNKANLSHQQNDLTGANHISECGGVIIQRRSVLTAASCVYGLEPHQLVVRAGGDVVPPPDKLHHDRRLFRKVIRIVRHGDYQPNAHAHDFALLKLSGSFDLADNESFGVAHLPDGVNDHEDKWALVSGYEKSRSIESPTNLEQSHFKTLHTKIISNTDCEQLGVYNITYDSLCSQYTHFPGNYCGNIGDPLMYENEVVGILSSPAKCSNNTILLFTKISVHVRWIRETILNQDMPDMIVI</sequence>
<name>A0ACC2NBV7_9HYME</name>
<reference evidence="1" key="1">
    <citation type="submission" date="2023-04" db="EMBL/GenBank/DDBJ databases">
        <title>A chromosome-level genome assembly of the parasitoid wasp Eretmocerus hayati.</title>
        <authorList>
            <person name="Zhong Y."/>
            <person name="Liu S."/>
            <person name="Liu Y."/>
        </authorList>
    </citation>
    <scope>NUCLEOTIDE SEQUENCE</scope>
    <source>
        <strain evidence="1">ZJU_SS_LIU_2023</strain>
    </source>
</reference>
<evidence type="ECO:0000313" key="2">
    <source>
        <dbReference type="Proteomes" id="UP001239111"/>
    </source>
</evidence>
<gene>
    <name evidence="1" type="ORF">QAD02_010293</name>
</gene>
<evidence type="ECO:0000313" key="1">
    <source>
        <dbReference type="EMBL" id="KAJ8668630.1"/>
    </source>
</evidence>
<accession>A0ACC2NBV7</accession>
<dbReference type="Proteomes" id="UP001239111">
    <property type="component" value="Chromosome 4"/>
</dbReference>
<proteinExistence type="predicted"/>
<comment type="caution">
    <text evidence="1">The sequence shown here is derived from an EMBL/GenBank/DDBJ whole genome shotgun (WGS) entry which is preliminary data.</text>
</comment>
<protein>
    <submittedName>
        <fullName evidence="1">Uncharacterized protein</fullName>
    </submittedName>
</protein>
<dbReference type="EMBL" id="CM056744">
    <property type="protein sequence ID" value="KAJ8668630.1"/>
    <property type="molecule type" value="Genomic_DNA"/>
</dbReference>
<keyword evidence="2" id="KW-1185">Reference proteome</keyword>
<organism evidence="1 2">
    <name type="scientific">Eretmocerus hayati</name>
    <dbReference type="NCBI Taxonomy" id="131215"/>
    <lineage>
        <taxon>Eukaryota</taxon>
        <taxon>Metazoa</taxon>
        <taxon>Ecdysozoa</taxon>
        <taxon>Arthropoda</taxon>
        <taxon>Hexapoda</taxon>
        <taxon>Insecta</taxon>
        <taxon>Pterygota</taxon>
        <taxon>Neoptera</taxon>
        <taxon>Endopterygota</taxon>
        <taxon>Hymenoptera</taxon>
        <taxon>Apocrita</taxon>
        <taxon>Proctotrupomorpha</taxon>
        <taxon>Chalcidoidea</taxon>
        <taxon>Aphelinidae</taxon>
        <taxon>Aphelininae</taxon>
        <taxon>Eretmocerus</taxon>
    </lineage>
</organism>